<gene>
    <name evidence="2" type="ORF">EJ05DRAFT_499487</name>
</gene>
<dbReference type="SUPFAM" id="SSF52833">
    <property type="entry name" value="Thioredoxin-like"/>
    <property type="match status" value="1"/>
</dbReference>
<protein>
    <submittedName>
        <fullName evidence="2">Thioredoxin-like protein</fullName>
    </submittedName>
</protein>
<dbReference type="InterPro" id="IPR001853">
    <property type="entry name" value="DSBA-like_thioredoxin_dom"/>
</dbReference>
<dbReference type="RefSeq" id="XP_033601513.1">
    <property type="nucleotide sequence ID" value="XM_033746844.1"/>
</dbReference>
<evidence type="ECO:0000313" key="3">
    <source>
        <dbReference type="Proteomes" id="UP000799437"/>
    </source>
</evidence>
<dbReference type="GeneID" id="54487898"/>
<proteinExistence type="predicted"/>
<evidence type="ECO:0000259" key="1">
    <source>
        <dbReference type="Pfam" id="PF01323"/>
    </source>
</evidence>
<accession>A0A6A6W882</accession>
<dbReference type="OrthoDB" id="1930760at2759"/>
<name>A0A6A6W882_9PEZI</name>
<dbReference type="AlphaFoldDB" id="A0A6A6W882"/>
<organism evidence="2 3">
    <name type="scientific">Pseudovirgaria hyperparasitica</name>
    <dbReference type="NCBI Taxonomy" id="470096"/>
    <lineage>
        <taxon>Eukaryota</taxon>
        <taxon>Fungi</taxon>
        <taxon>Dikarya</taxon>
        <taxon>Ascomycota</taxon>
        <taxon>Pezizomycotina</taxon>
        <taxon>Dothideomycetes</taxon>
        <taxon>Dothideomycetes incertae sedis</taxon>
        <taxon>Acrospermales</taxon>
        <taxon>Acrospermaceae</taxon>
        <taxon>Pseudovirgaria</taxon>
    </lineage>
</organism>
<dbReference type="Pfam" id="PF01323">
    <property type="entry name" value="DSBA"/>
    <property type="match status" value="1"/>
</dbReference>
<keyword evidence="3" id="KW-1185">Reference proteome</keyword>
<dbReference type="InterPro" id="IPR036249">
    <property type="entry name" value="Thioredoxin-like_sf"/>
</dbReference>
<reference evidence="2" key="1">
    <citation type="journal article" date="2020" name="Stud. Mycol.">
        <title>101 Dothideomycetes genomes: a test case for predicting lifestyles and emergence of pathogens.</title>
        <authorList>
            <person name="Haridas S."/>
            <person name="Albert R."/>
            <person name="Binder M."/>
            <person name="Bloem J."/>
            <person name="Labutti K."/>
            <person name="Salamov A."/>
            <person name="Andreopoulos B."/>
            <person name="Baker S."/>
            <person name="Barry K."/>
            <person name="Bills G."/>
            <person name="Bluhm B."/>
            <person name="Cannon C."/>
            <person name="Castanera R."/>
            <person name="Culley D."/>
            <person name="Daum C."/>
            <person name="Ezra D."/>
            <person name="Gonzalez J."/>
            <person name="Henrissat B."/>
            <person name="Kuo A."/>
            <person name="Liang C."/>
            <person name="Lipzen A."/>
            <person name="Lutzoni F."/>
            <person name="Magnuson J."/>
            <person name="Mondo S."/>
            <person name="Nolan M."/>
            <person name="Ohm R."/>
            <person name="Pangilinan J."/>
            <person name="Park H.-J."/>
            <person name="Ramirez L."/>
            <person name="Alfaro M."/>
            <person name="Sun H."/>
            <person name="Tritt A."/>
            <person name="Yoshinaga Y."/>
            <person name="Zwiers L.-H."/>
            <person name="Turgeon B."/>
            <person name="Goodwin S."/>
            <person name="Spatafora J."/>
            <person name="Crous P."/>
            <person name="Grigoriev I."/>
        </authorList>
    </citation>
    <scope>NUCLEOTIDE SEQUENCE</scope>
    <source>
        <strain evidence="2">CBS 121739</strain>
    </source>
</reference>
<dbReference type="GO" id="GO:0016491">
    <property type="term" value="F:oxidoreductase activity"/>
    <property type="evidence" value="ECO:0007669"/>
    <property type="project" value="InterPro"/>
</dbReference>
<dbReference type="PANTHER" id="PTHR13887:SF52">
    <property type="entry name" value="DSBA-LIKE THIOREDOXIN DOMAIN-CONTAINING PROTEIN"/>
    <property type="match status" value="1"/>
</dbReference>
<dbReference type="PANTHER" id="PTHR13887">
    <property type="entry name" value="GLUTATHIONE S-TRANSFERASE KAPPA"/>
    <property type="match status" value="1"/>
</dbReference>
<feature type="domain" description="DSBA-like thioredoxin" evidence="1">
    <location>
        <begin position="6"/>
        <end position="219"/>
    </location>
</feature>
<evidence type="ECO:0000313" key="2">
    <source>
        <dbReference type="EMBL" id="KAF2759062.1"/>
    </source>
</evidence>
<dbReference type="Gene3D" id="3.40.30.10">
    <property type="entry name" value="Glutaredoxin"/>
    <property type="match status" value="1"/>
</dbReference>
<sequence>MAYDSTITFTLDTICPWTYLALRRLLQALHTYRTANPDAPATFHLRFAPYQLYPEHSSTGEDKHAWYMHKRYQGSEALMHKYETLMRMYGASVAPPIAFRFGGVIANTLPAHRCIYYVQDVLRLGEDRTLALVEALYRAYFEEERHPGSVETLVGCLGEVGVGEGEARAFVEGEEGEEEVRGLVRGMGRDGVDSVPHVVVEGRRRDFTETGAKEVEAYVTVLEKVAKECK</sequence>
<dbReference type="Proteomes" id="UP000799437">
    <property type="component" value="Unassembled WGS sequence"/>
</dbReference>
<dbReference type="EMBL" id="ML996570">
    <property type="protein sequence ID" value="KAF2759062.1"/>
    <property type="molecule type" value="Genomic_DNA"/>
</dbReference>